<evidence type="ECO:0000256" key="2">
    <source>
        <dbReference type="ARBA" id="ARBA00022989"/>
    </source>
</evidence>
<reference evidence="7 8" key="1">
    <citation type="submission" date="2024-11" db="EMBL/GenBank/DDBJ databases">
        <title>Adaptive evolution of stress response genes in parasites aligns with host niche diversity.</title>
        <authorList>
            <person name="Hahn C."/>
            <person name="Resl P."/>
        </authorList>
    </citation>
    <scope>NUCLEOTIDE SEQUENCE [LARGE SCALE GENOMIC DNA]</scope>
    <source>
        <strain evidence="7">EGGRZ-B1_66</strain>
        <tissue evidence="7">Body</tissue>
    </source>
</reference>
<dbReference type="Gene3D" id="1.20.1560.10">
    <property type="entry name" value="ABC transporter type 1, transmembrane domain"/>
    <property type="match status" value="1"/>
</dbReference>
<dbReference type="Proteomes" id="UP001626550">
    <property type="component" value="Unassembled WGS sequence"/>
</dbReference>
<organism evidence="7 8">
    <name type="scientific">Cichlidogyrus casuarinus</name>
    <dbReference type="NCBI Taxonomy" id="1844966"/>
    <lineage>
        <taxon>Eukaryota</taxon>
        <taxon>Metazoa</taxon>
        <taxon>Spiralia</taxon>
        <taxon>Lophotrochozoa</taxon>
        <taxon>Platyhelminthes</taxon>
        <taxon>Monogenea</taxon>
        <taxon>Monopisthocotylea</taxon>
        <taxon>Dactylogyridea</taxon>
        <taxon>Ancyrocephalidae</taxon>
        <taxon>Cichlidogyrus</taxon>
    </lineage>
</organism>
<feature type="chain" id="PRO_5044880234" description="ABC transmembrane type-1 domain-containing protein" evidence="5">
    <location>
        <begin position="24"/>
        <end position="231"/>
    </location>
</feature>
<evidence type="ECO:0000256" key="1">
    <source>
        <dbReference type="ARBA" id="ARBA00022692"/>
    </source>
</evidence>
<keyword evidence="8" id="KW-1185">Reference proteome</keyword>
<feature type="signal peptide" evidence="5">
    <location>
        <begin position="1"/>
        <end position="23"/>
    </location>
</feature>
<feature type="domain" description="ABC transmembrane type-1" evidence="6">
    <location>
        <begin position="112"/>
        <end position="212"/>
    </location>
</feature>
<dbReference type="PROSITE" id="PS50929">
    <property type="entry name" value="ABC_TM1F"/>
    <property type="match status" value="1"/>
</dbReference>
<feature type="transmembrane region" description="Helical" evidence="4">
    <location>
        <begin position="142"/>
        <end position="167"/>
    </location>
</feature>
<feature type="transmembrane region" description="Helical" evidence="4">
    <location>
        <begin position="115"/>
        <end position="136"/>
    </location>
</feature>
<name>A0ABD2PK58_9PLAT</name>
<accession>A0ABD2PK58</accession>
<comment type="caution">
    <text evidence="7">The sequence shown here is derived from an EMBL/GenBank/DDBJ whole genome shotgun (WGS) entry which is preliminary data.</text>
</comment>
<keyword evidence="5" id="KW-0732">Signal</keyword>
<dbReference type="InterPro" id="IPR036640">
    <property type="entry name" value="ABC1_TM_sf"/>
</dbReference>
<dbReference type="Pfam" id="PF00664">
    <property type="entry name" value="ABC_membrane"/>
    <property type="match status" value="1"/>
</dbReference>
<evidence type="ECO:0000256" key="4">
    <source>
        <dbReference type="SAM" id="Phobius"/>
    </source>
</evidence>
<dbReference type="AlphaFoldDB" id="A0ABD2PK58"/>
<dbReference type="EMBL" id="JBJKFK010007655">
    <property type="protein sequence ID" value="KAL3307323.1"/>
    <property type="molecule type" value="Genomic_DNA"/>
</dbReference>
<protein>
    <recommendedName>
        <fullName evidence="6">ABC transmembrane type-1 domain-containing protein</fullName>
    </recommendedName>
</protein>
<sequence length="231" mass="26105">MKTTNADVFLLLLLSLSSALASAKYPLAVYLLIPVLQPFYYGPFGNLSANLGHSLTTLALFSISCFVPDFFVSLLSEIVATRQANHFRVATLKHSFSANEVDWSLYEKSLLFARLWATLFPSIVFNSCVICLSFTFSFIRDWLLSLLSLGGLLLILISLMACELAAFKIRNQYNSRKEQLWFVFFEALTKIQTLLSLGAEKHFALRFEDMVKPVEKLESIHTIFTLCCKCV</sequence>
<feature type="transmembrane region" description="Helical" evidence="4">
    <location>
        <begin position="47"/>
        <end position="72"/>
    </location>
</feature>
<gene>
    <name evidence="7" type="ORF">Ciccas_014168</name>
</gene>
<evidence type="ECO:0000259" key="6">
    <source>
        <dbReference type="PROSITE" id="PS50929"/>
    </source>
</evidence>
<proteinExistence type="predicted"/>
<dbReference type="InterPro" id="IPR011527">
    <property type="entry name" value="ABC1_TM_dom"/>
</dbReference>
<keyword evidence="3 4" id="KW-0472">Membrane</keyword>
<keyword evidence="1 4" id="KW-0812">Transmembrane</keyword>
<evidence type="ECO:0000313" key="8">
    <source>
        <dbReference type="Proteomes" id="UP001626550"/>
    </source>
</evidence>
<evidence type="ECO:0000313" key="7">
    <source>
        <dbReference type="EMBL" id="KAL3307323.1"/>
    </source>
</evidence>
<evidence type="ECO:0000256" key="3">
    <source>
        <dbReference type="ARBA" id="ARBA00023136"/>
    </source>
</evidence>
<dbReference type="SUPFAM" id="SSF90123">
    <property type="entry name" value="ABC transporter transmembrane region"/>
    <property type="match status" value="1"/>
</dbReference>
<evidence type="ECO:0000256" key="5">
    <source>
        <dbReference type="SAM" id="SignalP"/>
    </source>
</evidence>
<keyword evidence="2 4" id="KW-1133">Transmembrane helix</keyword>